<feature type="compositionally biased region" description="Low complexity" evidence="1">
    <location>
        <begin position="819"/>
        <end position="829"/>
    </location>
</feature>
<feature type="region of interest" description="Disordered" evidence="1">
    <location>
        <begin position="1"/>
        <end position="28"/>
    </location>
</feature>
<evidence type="ECO:0000256" key="1">
    <source>
        <dbReference type="SAM" id="MobiDB-lite"/>
    </source>
</evidence>
<name>A0AAD6NF94_DREDA</name>
<dbReference type="Proteomes" id="UP001221413">
    <property type="component" value="Unassembled WGS sequence"/>
</dbReference>
<feature type="region of interest" description="Disordered" evidence="1">
    <location>
        <begin position="794"/>
        <end position="846"/>
    </location>
</feature>
<dbReference type="AlphaFoldDB" id="A0AAD6NF94"/>
<sequence>MADNWTAMHNFGRKQQRSLSQGHPHHHRVQSTNMLFPSNVDPMAQLSRNGIRVAPTEARAAALAASSPFNMNVPWAQQQLMQMKAQQQQQMQRMIQVGQQVQMDTDAGVDGNINNTDNINRTNGARRASSSVLHQQQQPVMHTPEEFQRARLNARGLHAGVNLLPMFGDKPPQSSRSGSPRLGSGYGSDASSGMTPPSHYNLGFGFAETTHYSYKPDTARLRVDEDVDDSMDEWEKELFQSYRKIKYYGEEQQSKERTVEIVTKFTAAARGAWNKLEQAAESGEVSDGFRKFFAAVGSFETLTRQGFKNLDLMLDGKPPTTLIPVYSLLHVAYAISQTTSDKVPQLPKPLSVAEFSLDAQTTWKQCLKTGVNSLGFSDRLVFDELLVLMTNEIDAALEWISTRTCMTNWTYFGDSEVQDDMNACTLPPELSFTGTDTSTLWLGDSPATANNTAVVLARSSSSRQAALPPERASRNMLWDAIVEGPAFAHVIKFLDSLGHLGTMFDRLCGPPGDSLAGRQQLARLNIPPLRSFNELILNLIIGRIWKNANFTWVAHIMRAAINMVGIGAIETLRDFENYVVGISKFCEELPKRVHFLKAFVGICGKFAPAFDHRQVRAGQAPYSDDYVEIRCGELQSETRVRPNFTRPHTTPSDSITQHLINDLNVQPWDMSQNWVADGQLFQGPSFQENCQDLSSGWGRVTAAPVDYFHATAMAKGTAVVYPKNEDDDEHEYDDDEDMMGYSQLQPQVVPDNYTLFSGATGDMHPRPGHARTPSTGTANRFVFPYSNFMQDTSTNSAANFSPGTPKSNHSGKSASGHRSSPSWSMSDRSTPIRRAPRRNRPAEGREFTCDVPGCGARIRGSKYTRSNSNLLRHKRSAHPTITEAMQEYWCEEVGCTARYTGARARENLKTHMKNKHGKVTPKKTARRME</sequence>
<proteinExistence type="predicted"/>
<reference evidence="2" key="1">
    <citation type="submission" date="2023-01" db="EMBL/GenBank/DDBJ databases">
        <title>The chitinases involved in constricting ring structure development in the nematode-trapping fungus Drechslerella dactyloides.</title>
        <authorList>
            <person name="Wang R."/>
            <person name="Zhang L."/>
            <person name="Tang P."/>
            <person name="Li S."/>
            <person name="Liang L."/>
        </authorList>
    </citation>
    <scope>NUCLEOTIDE SEQUENCE</scope>
    <source>
        <strain evidence="2">YMF1.00031</strain>
    </source>
</reference>
<gene>
    <name evidence="2" type="ORF">Dda_9366</name>
</gene>
<feature type="compositionally biased region" description="Polar residues" evidence="1">
    <location>
        <begin position="794"/>
        <end position="818"/>
    </location>
</feature>
<feature type="compositionally biased region" description="Low complexity" evidence="1">
    <location>
        <begin position="174"/>
        <end position="183"/>
    </location>
</feature>
<organism evidence="2 3">
    <name type="scientific">Drechslerella dactyloides</name>
    <name type="common">Nematode-trapping fungus</name>
    <name type="synonym">Arthrobotrys dactyloides</name>
    <dbReference type="NCBI Taxonomy" id="74499"/>
    <lineage>
        <taxon>Eukaryota</taxon>
        <taxon>Fungi</taxon>
        <taxon>Dikarya</taxon>
        <taxon>Ascomycota</taxon>
        <taxon>Pezizomycotina</taxon>
        <taxon>Orbiliomycetes</taxon>
        <taxon>Orbiliales</taxon>
        <taxon>Orbiliaceae</taxon>
        <taxon>Drechslerella</taxon>
    </lineage>
</organism>
<evidence type="ECO:0000313" key="2">
    <source>
        <dbReference type="EMBL" id="KAJ6255907.1"/>
    </source>
</evidence>
<comment type="caution">
    <text evidence="2">The sequence shown here is derived from an EMBL/GenBank/DDBJ whole genome shotgun (WGS) entry which is preliminary data.</text>
</comment>
<feature type="region of interest" description="Disordered" evidence="1">
    <location>
        <begin position="165"/>
        <end position="194"/>
    </location>
</feature>
<dbReference type="EMBL" id="JAQGDS010000017">
    <property type="protein sequence ID" value="KAJ6255907.1"/>
    <property type="molecule type" value="Genomic_DNA"/>
</dbReference>
<accession>A0AAD6NF94</accession>
<keyword evidence="3" id="KW-1185">Reference proteome</keyword>
<evidence type="ECO:0000313" key="3">
    <source>
        <dbReference type="Proteomes" id="UP001221413"/>
    </source>
</evidence>
<feature type="region of interest" description="Disordered" evidence="1">
    <location>
        <begin position="758"/>
        <end position="778"/>
    </location>
</feature>
<protein>
    <submittedName>
        <fullName evidence="2">Uncharacterized protein</fullName>
    </submittedName>
</protein>